<feature type="region of interest" description="Disordered" evidence="1">
    <location>
        <begin position="1"/>
        <end position="34"/>
    </location>
</feature>
<comment type="caution">
    <text evidence="2">The sequence shown here is derived from an EMBL/GenBank/DDBJ whole genome shotgun (WGS) entry which is preliminary data.</text>
</comment>
<organism evidence="2 3">
    <name type="scientific">Clitoria ternatea</name>
    <name type="common">Butterfly pea</name>
    <dbReference type="NCBI Taxonomy" id="43366"/>
    <lineage>
        <taxon>Eukaryota</taxon>
        <taxon>Viridiplantae</taxon>
        <taxon>Streptophyta</taxon>
        <taxon>Embryophyta</taxon>
        <taxon>Tracheophyta</taxon>
        <taxon>Spermatophyta</taxon>
        <taxon>Magnoliopsida</taxon>
        <taxon>eudicotyledons</taxon>
        <taxon>Gunneridae</taxon>
        <taxon>Pentapetalae</taxon>
        <taxon>rosids</taxon>
        <taxon>fabids</taxon>
        <taxon>Fabales</taxon>
        <taxon>Fabaceae</taxon>
        <taxon>Papilionoideae</taxon>
        <taxon>50 kb inversion clade</taxon>
        <taxon>NPAAA clade</taxon>
        <taxon>indigoferoid/millettioid clade</taxon>
        <taxon>Phaseoleae</taxon>
        <taxon>Clitoria</taxon>
    </lineage>
</organism>
<keyword evidence="3" id="KW-1185">Reference proteome</keyword>
<name>A0AAN9KHV8_CLITE</name>
<dbReference type="Proteomes" id="UP001359559">
    <property type="component" value="Unassembled WGS sequence"/>
</dbReference>
<dbReference type="EMBL" id="JAYKXN010000001">
    <property type="protein sequence ID" value="KAK7317146.1"/>
    <property type="molecule type" value="Genomic_DNA"/>
</dbReference>
<sequence length="209" mass="22910">MKEEEAPSLNTTNLQDMVERNRYGSAGKQSASQEKVDHILGNYDSEPTINLPPSKTNTPPVGNQIKPIPPTSFNNTFTTNTPDNLSYQFAPHVGKQNEPIPLDSFKNTSTTKTLESLNFQSTPLVGSQSEPIPPESLDTFSTITLDSLGIQPGLHLGNQNEPIPPNSFKNTFATKTLDILSFQIHQNPCVRSATIKNLSSTSHHSPEKK</sequence>
<evidence type="ECO:0000256" key="1">
    <source>
        <dbReference type="SAM" id="MobiDB-lite"/>
    </source>
</evidence>
<dbReference type="AlphaFoldDB" id="A0AAN9KHV8"/>
<evidence type="ECO:0000313" key="3">
    <source>
        <dbReference type="Proteomes" id="UP001359559"/>
    </source>
</evidence>
<protein>
    <submittedName>
        <fullName evidence="2">Uncharacterized protein</fullName>
    </submittedName>
</protein>
<accession>A0AAN9KHV8</accession>
<evidence type="ECO:0000313" key="2">
    <source>
        <dbReference type="EMBL" id="KAK7317146.1"/>
    </source>
</evidence>
<gene>
    <name evidence="2" type="ORF">RJT34_01125</name>
</gene>
<reference evidence="2 3" key="1">
    <citation type="submission" date="2024-01" db="EMBL/GenBank/DDBJ databases">
        <title>The genomes of 5 underutilized Papilionoideae crops provide insights into root nodulation and disease resistance.</title>
        <authorList>
            <person name="Yuan L."/>
        </authorList>
    </citation>
    <scope>NUCLEOTIDE SEQUENCE [LARGE SCALE GENOMIC DNA]</scope>
    <source>
        <strain evidence="2">LY-2023</strain>
        <tissue evidence="2">Leaf</tissue>
    </source>
</reference>
<proteinExistence type="predicted"/>